<keyword evidence="3" id="KW-1185">Reference proteome</keyword>
<accession>A0A7W3SQJ0</accession>
<dbReference type="AlphaFoldDB" id="A0A7W3SQJ0"/>
<protein>
    <submittedName>
        <fullName evidence="2">Tfp pilus assembly protein PilX</fullName>
    </submittedName>
</protein>
<organism evidence="2 3">
    <name type="scientific">Fontibacillus solani</name>
    <dbReference type="NCBI Taxonomy" id="1572857"/>
    <lineage>
        <taxon>Bacteria</taxon>
        <taxon>Bacillati</taxon>
        <taxon>Bacillota</taxon>
        <taxon>Bacilli</taxon>
        <taxon>Bacillales</taxon>
        <taxon>Paenibacillaceae</taxon>
        <taxon>Fontibacillus</taxon>
    </lineage>
</organism>
<dbReference type="EMBL" id="JACJIP010000003">
    <property type="protein sequence ID" value="MBA9084233.1"/>
    <property type="molecule type" value="Genomic_DNA"/>
</dbReference>
<keyword evidence="1" id="KW-1133">Transmembrane helix</keyword>
<evidence type="ECO:0000256" key="1">
    <source>
        <dbReference type="SAM" id="Phobius"/>
    </source>
</evidence>
<gene>
    <name evidence="2" type="ORF">FHR92_000687</name>
</gene>
<sequence length="584" mass="65066">MIRNERGYALVLVMFMIVIFLILATAVMSAALGGANRTEKAEDNVQSLHLAEKTLDEAVAYLVAQYDGKAMRPEDLANDMLQSEVDQLKDKITNTRLNVAEGKIISIVPLELASDHTSYSVKLTAEATVNNTKRTLQQEVIISSYPEFLNYAFGSEKDVIINGAVYSPKGSVYAGNELKIDNWADYKYFTIDKWIKAAYPRLDLKDDNKVFVQSLDAIKVHNLTGVTPRGREEGDYTSYLRSSNPLIEDLLGISKNQIQIRSNKKFVSINVEETFIDKATEATGIDTARSEIKNAIDSGNYTAFSDKLVSYGVTKMTAPPVKPTPPLDLNDTNAMNEYLSKKADYDNYIAQFKNITGSKLFDDDLELDGIEYKALEFTNNAQQGINGSSVKWFVVNGDLNIMNYNPDPDEKLTIKGNILVNGDVTISGNVMVDATIYTLGKTTLQDAIIRGMGPVNDRKQLMMISKGKIFINRVDAPSNHGSYSSSNANTLDAFFYTDDTAELYGVGSIFWLNGGFFSKETLTINAVRGDVEDTGSDFNFHITEDEKESRFVIEYNDQFKKQLSALPRIEKLSVQVKSRRLIPN</sequence>
<feature type="transmembrane region" description="Helical" evidence="1">
    <location>
        <begin position="7"/>
        <end position="32"/>
    </location>
</feature>
<proteinExistence type="predicted"/>
<dbReference type="RefSeq" id="WP_182534307.1">
    <property type="nucleotide sequence ID" value="NZ_JACJIP010000003.1"/>
</dbReference>
<evidence type="ECO:0000313" key="3">
    <source>
        <dbReference type="Proteomes" id="UP000567067"/>
    </source>
</evidence>
<reference evidence="2 3" key="1">
    <citation type="submission" date="2020-08" db="EMBL/GenBank/DDBJ databases">
        <title>Genomic Encyclopedia of Type Strains, Phase III (KMG-III): the genomes of soil and plant-associated and newly described type strains.</title>
        <authorList>
            <person name="Whitman W."/>
        </authorList>
    </citation>
    <scope>NUCLEOTIDE SEQUENCE [LARGE SCALE GENOMIC DNA]</scope>
    <source>
        <strain evidence="2 3">CECT 8693</strain>
    </source>
</reference>
<keyword evidence="1" id="KW-0812">Transmembrane</keyword>
<comment type="caution">
    <text evidence="2">The sequence shown here is derived from an EMBL/GenBank/DDBJ whole genome shotgun (WGS) entry which is preliminary data.</text>
</comment>
<dbReference type="Proteomes" id="UP000567067">
    <property type="component" value="Unassembled WGS sequence"/>
</dbReference>
<name>A0A7W3SQJ0_9BACL</name>
<keyword evidence="1" id="KW-0472">Membrane</keyword>
<evidence type="ECO:0000313" key="2">
    <source>
        <dbReference type="EMBL" id="MBA9084233.1"/>
    </source>
</evidence>